<dbReference type="GeneID" id="26639948"/>
<keyword evidence="1" id="KW-0812">Transmembrane</keyword>
<keyword evidence="1" id="KW-1133">Transmembrane helix</keyword>
<evidence type="ECO:0000256" key="1">
    <source>
        <dbReference type="SAM" id="Phobius"/>
    </source>
</evidence>
<dbReference type="KEGG" id="vg:26639948"/>
<proteinExistence type="predicted"/>
<accession>A0A0K1LM15</accession>
<name>A0A0K1LM15_9CAUD</name>
<dbReference type="Proteomes" id="UP000201506">
    <property type="component" value="Segment"/>
</dbReference>
<reference evidence="2 3" key="1">
    <citation type="journal article" date="2016" name="Genome Announc.">
        <title>Complete Genome Sequences of Five Bacteriophages That Infect Rhodobacter capsulatus.</title>
        <authorList>
            <person name="Bollivar D.W."/>
            <person name="Bernardoni B."/>
            <person name="Bockman M.R."/>
            <person name="Miller B.M."/>
            <person name="Russell D.A."/>
            <person name="Delesalle V.A."/>
            <person name="Krukonis G.P."/>
            <person name="Hatfull G.F."/>
            <person name="Cross M.R."/>
            <person name="Szewczyk M.M."/>
            <person name="Eppurath A."/>
        </authorList>
    </citation>
    <scope>NUCLEOTIDE SEQUENCE [LARGE SCALE GENOMIC DNA]</scope>
</reference>
<organism evidence="2 3">
    <name type="scientific">Rhodobacter phage RcRhea</name>
    <dbReference type="NCBI Taxonomy" id="1662332"/>
    <lineage>
        <taxon>Viruses</taxon>
        <taxon>Duplodnaviria</taxon>
        <taxon>Heunggongvirae</taxon>
        <taxon>Uroviricota</taxon>
        <taxon>Caudoviricetes</taxon>
        <taxon>Cronusvirus</taxon>
        <taxon>Cronusvirus cronus</taxon>
    </lineage>
</organism>
<dbReference type="EMBL" id="KR935216">
    <property type="protein sequence ID" value="AKU43273.1"/>
    <property type="molecule type" value="Genomic_DNA"/>
</dbReference>
<evidence type="ECO:0000313" key="3">
    <source>
        <dbReference type="Proteomes" id="UP000201506"/>
    </source>
</evidence>
<gene>
    <name evidence="2" type="ORF">RCRHEA_29</name>
</gene>
<evidence type="ECO:0000313" key="2">
    <source>
        <dbReference type="EMBL" id="AKU43273.1"/>
    </source>
</evidence>
<sequence>MNDSYTKAECGCPGGWRKPSRTENLILNAVGIGGGVAFVALKVWAIAQAFGWA</sequence>
<feature type="transmembrane region" description="Helical" evidence="1">
    <location>
        <begin position="25"/>
        <end position="47"/>
    </location>
</feature>
<protein>
    <submittedName>
        <fullName evidence="2">Uncharacterized protein</fullName>
    </submittedName>
</protein>
<dbReference type="RefSeq" id="YP_009213496.1">
    <property type="nucleotide sequence ID" value="NC_028954.1"/>
</dbReference>
<keyword evidence="1" id="KW-0472">Membrane</keyword>